<dbReference type="STRING" id="1798664.A3C93_06535"/>
<gene>
    <name evidence="1" type="ORF">A3C93_06535</name>
</gene>
<protein>
    <submittedName>
        <fullName evidence="1">Uncharacterized protein</fullName>
    </submittedName>
</protein>
<name>A0A1G2DEF1_9BACT</name>
<comment type="caution">
    <text evidence="1">The sequence shown here is derived from an EMBL/GenBank/DDBJ whole genome shotgun (WGS) entry which is preliminary data.</text>
</comment>
<evidence type="ECO:0000313" key="1">
    <source>
        <dbReference type="EMBL" id="OGZ11158.1"/>
    </source>
</evidence>
<dbReference type="Proteomes" id="UP000178636">
    <property type="component" value="Unassembled WGS sequence"/>
</dbReference>
<organism evidence="1 2">
    <name type="scientific">Candidatus Lloydbacteria bacterium RIFCSPHIGHO2_02_FULL_54_17</name>
    <dbReference type="NCBI Taxonomy" id="1798664"/>
    <lineage>
        <taxon>Bacteria</taxon>
        <taxon>Candidatus Lloydiibacteriota</taxon>
    </lineage>
</organism>
<proteinExistence type="predicted"/>
<sequence length="104" mass="11818">MQEEEKHSEGGAQERLLLAHVIFGAGGHEGEYVLGLENFNHDNYIPGDIEVQLKEALGTEWRVENRGSRIEINHRREYGKRDDAVVHSALETVLSGYGYRLERA</sequence>
<accession>A0A1G2DEF1</accession>
<reference evidence="1 2" key="1">
    <citation type="journal article" date="2016" name="Nat. Commun.">
        <title>Thousands of microbial genomes shed light on interconnected biogeochemical processes in an aquifer system.</title>
        <authorList>
            <person name="Anantharaman K."/>
            <person name="Brown C.T."/>
            <person name="Hug L.A."/>
            <person name="Sharon I."/>
            <person name="Castelle C.J."/>
            <person name="Probst A.J."/>
            <person name="Thomas B.C."/>
            <person name="Singh A."/>
            <person name="Wilkins M.J."/>
            <person name="Karaoz U."/>
            <person name="Brodie E.L."/>
            <person name="Williams K.H."/>
            <person name="Hubbard S.S."/>
            <person name="Banfield J.F."/>
        </authorList>
    </citation>
    <scope>NUCLEOTIDE SEQUENCE [LARGE SCALE GENOMIC DNA]</scope>
</reference>
<evidence type="ECO:0000313" key="2">
    <source>
        <dbReference type="Proteomes" id="UP000178636"/>
    </source>
</evidence>
<dbReference type="AlphaFoldDB" id="A0A1G2DEF1"/>
<dbReference type="EMBL" id="MHLO01000037">
    <property type="protein sequence ID" value="OGZ11158.1"/>
    <property type="molecule type" value="Genomic_DNA"/>
</dbReference>